<reference evidence="2 3" key="1">
    <citation type="journal article" date="2020" name="bioRxiv">
        <title>Whole genome comparisons of ergot fungi reveals the divergence and evolution of species within the genus Claviceps are the result of varying mechanisms driving genome evolution and host range expansion.</title>
        <authorList>
            <person name="Wyka S.A."/>
            <person name="Mondo S.J."/>
            <person name="Liu M."/>
            <person name="Dettman J."/>
            <person name="Nalam V."/>
            <person name="Broders K.D."/>
        </authorList>
    </citation>
    <scope>NUCLEOTIDE SEQUENCE [LARGE SCALE GENOMIC DNA]</scope>
    <source>
        <strain evidence="2 3">Clav52</strain>
    </source>
</reference>
<sequence length="192" mass="21563">MSEHQSLVENAIKGIICTSMIPGVSIRSWVRTSFAYQYSTRHLGLFRFYLIQTSKMPSPNPGRVQKTKSKPKPEVGPWAPRMIDDFRKGNAEAAKLPHTTFRDGSSKKSRMAVHVYPDGRVTLFHTVTKTAKVLAKDIKSFRANKATVEEMGGIPQFLIQGWPLYRRTGHDSSELSHTLSLATPVHTTQSHD</sequence>
<dbReference type="AlphaFoldDB" id="A0A9P7QIE9"/>
<dbReference type="EMBL" id="SRRH01000182">
    <property type="protein sequence ID" value="KAG6295909.1"/>
    <property type="molecule type" value="Genomic_DNA"/>
</dbReference>
<evidence type="ECO:0000313" key="2">
    <source>
        <dbReference type="EMBL" id="KAG6295909.1"/>
    </source>
</evidence>
<keyword evidence="3" id="KW-1185">Reference proteome</keyword>
<dbReference type="Proteomes" id="UP000707071">
    <property type="component" value="Unassembled WGS sequence"/>
</dbReference>
<organism evidence="2 3">
    <name type="scientific">Claviceps aff. purpurea</name>
    <dbReference type="NCBI Taxonomy" id="1967640"/>
    <lineage>
        <taxon>Eukaryota</taxon>
        <taxon>Fungi</taxon>
        <taxon>Dikarya</taxon>
        <taxon>Ascomycota</taxon>
        <taxon>Pezizomycotina</taxon>
        <taxon>Sordariomycetes</taxon>
        <taxon>Hypocreomycetidae</taxon>
        <taxon>Hypocreales</taxon>
        <taxon>Clavicipitaceae</taxon>
        <taxon>Claviceps</taxon>
    </lineage>
</organism>
<comment type="caution">
    <text evidence="2">The sequence shown here is derived from an EMBL/GenBank/DDBJ whole genome shotgun (WGS) entry which is preliminary data.</text>
</comment>
<protein>
    <submittedName>
        <fullName evidence="2">Uncharacterized protein</fullName>
    </submittedName>
</protein>
<name>A0A9P7QIE9_9HYPO</name>
<gene>
    <name evidence="2" type="ORF">E4U09_001974</name>
</gene>
<evidence type="ECO:0000313" key="3">
    <source>
        <dbReference type="Proteomes" id="UP000707071"/>
    </source>
</evidence>
<accession>A0A9P7QIE9</accession>
<proteinExistence type="predicted"/>
<evidence type="ECO:0000256" key="1">
    <source>
        <dbReference type="SAM" id="MobiDB-lite"/>
    </source>
</evidence>
<feature type="region of interest" description="Disordered" evidence="1">
    <location>
        <begin position="57"/>
        <end position="80"/>
    </location>
</feature>